<dbReference type="Gene3D" id="3.30.530.20">
    <property type="match status" value="1"/>
</dbReference>
<dbReference type="GO" id="GO:0032259">
    <property type="term" value="P:methylation"/>
    <property type="evidence" value="ECO:0007669"/>
    <property type="project" value="UniProtKB-KW"/>
</dbReference>
<dbReference type="RefSeq" id="WP_120735591.1">
    <property type="nucleotide sequence ID" value="NZ_CP032568.1"/>
</dbReference>
<dbReference type="InterPro" id="IPR041698">
    <property type="entry name" value="Methyltransf_25"/>
</dbReference>
<gene>
    <name evidence="2" type="ORF">D7D52_07110</name>
</gene>
<dbReference type="OrthoDB" id="9805171at2"/>
<organism evidence="2 3">
    <name type="scientific">Nocardia yunnanensis</name>
    <dbReference type="NCBI Taxonomy" id="2382165"/>
    <lineage>
        <taxon>Bacteria</taxon>
        <taxon>Bacillati</taxon>
        <taxon>Actinomycetota</taxon>
        <taxon>Actinomycetes</taxon>
        <taxon>Mycobacteriales</taxon>
        <taxon>Nocardiaceae</taxon>
        <taxon>Nocardia</taxon>
    </lineage>
</organism>
<name>A0A386Z985_9NOCA</name>
<evidence type="ECO:0000313" key="2">
    <source>
        <dbReference type="EMBL" id="AYF73664.1"/>
    </source>
</evidence>
<dbReference type="InterPro" id="IPR029063">
    <property type="entry name" value="SAM-dependent_MTases_sf"/>
</dbReference>
<dbReference type="InterPro" id="IPR050508">
    <property type="entry name" value="Methyltransf_Superfamily"/>
</dbReference>
<dbReference type="KEGG" id="nyu:D7D52_07110"/>
<keyword evidence="2" id="KW-0808">Transferase</keyword>
<dbReference type="Proteomes" id="UP000267164">
    <property type="component" value="Chromosome"/>
</dbReference>
<dbReference type="Pfam" id="PF10604">
    <property type="entry name" value="Polyketide_cyc2"/>
    <property type="match status" value="1"/>
</dbReference>
<keyword evidence="2" id="KW-0489">Methyltransferase</keyword>
<evidence type="ECO:0000259" key="1">
    <source>
        <dbReference type="Pfam" id="PF13649"/>
    </source>
</evidence>
<proteinExistence type="predicted"/>
<dbReference type="EMBL" id="CP032568">
    <property type="protein sequence ID" value="AYF73664.1"/>
    <property type="molecule type" value="Genomic_DNA"/>
</dbReference>
<accession>A0A386Z985</accession>
<dbReference type="InterPro" id="IPR023393">
    <property type="entry name" value="START-like_dom_sf"/>
</dbReference>
<dbReference type="SUPFAM" id="SSF55961">
    <property type="entry name" value="Bet v1-like"/>
    <property type="match status" value="1"/>
</dbReference>
<dbReference type="PANTHER" id="PTHR42912:SF93">
    <property type="entry name" value="N6-ADENOSINE-METHYLTRANSFERASE TMT1A"/>
    <property type="match status" value="1"/>
</dbReference>
<reference evidence="2 3" key="1">
    <citation type="submission" date="2018-09" db="EMBL/GenBank/DDBJ databases">
        <title>Nocardia yunnanensis sp. nov., an actinomycete isolated from a soil sample.</title>
        <authorList>
            <person name="Zhang J."/>
        </authorList>
    </citation>
    <scope>NUCLEOTIDE SEQUENCE [LARGE SCALE GENOMIC DNA]</scope>
    <source>
        <strain evidence="2 3">CFHS0054</strain>
    </source>
</reference>
<dbReference type="PANTHER" id="PTHR42912">
    <property type="entry name" value="METHYLTRANSFERASE"/>
    <property type="match status" value="1"/>
</dbReference>
<protein>
    <submittedName>
        <fullName evidence="2">Methyltransferase domain-containing protein</fullName>
    </submittedName>
</protein>
<dbReference type="Pfam" id="PF13649">
    <property type="entry name" value="Methyltransf_25"/>
    <property type="match status" value="1"/>
</dbReference>
<sequence>MATIRHEVAINAAPQHVWDVVRDIGAVHERLLHGRVTDIRIEGNHRFLTFPDGHVITELIISIDDNSRRLAYSVTSGARPPLDYHHASFEVQGQTNPARLIWTTDILPDTAAPEVRLRTHHGIAEMKQAIEATTPSGWLDDTRTSYDTVATTYADLTRHLLDETPEERAALASFAEIVRAQGGGLVADVGCGAGRITAHLRQLDVDAFGIDLSPGMIEVARRDHPGVRFEVGSMTNLARTDGSIAGLVAWYSLIHIPDDEISSVFDQFARVLRPGGPLLLGFHVGDDSQLKTPGYGGHAMQLHVYRRQHSRMRAWLDDAGFVVEADRTVTSAESPLGGIILARHNITDRITSLAARMPGQAP</sequence>
<dbReference type="Gene3D" id="3.40.50.150">
    <property type="entry name" value="Vaccinia Virus protein VP39"/>
    <property type="match status" value="1"/>
</dbReference>
<dbReference type="GO" id="GO:0008168">
    <property type="term" value="F:methyltransferase activity"/>
    <property type="evidence" value="ECO:0007669"/>
    <property type="project" value="UniProtKB-KW"/>
</dbReference>
<dbReference type="InterPro" id="IPR019587">
    <property type="entry name" value="Polyketide_cyclase/dehydratase"/>
</dbReference>
<keyword evidence="3" id="KW-1185">Reference proteome</keyword>
<dbReference type="AlphaFoldDB" id="A0A386Z985"/>
<evidence type="ECO:0000313" key="3">
    <source>
        <dbReference type="Proteomes" id="UP000267164"/>
    </source>
</evidence>
<dbReference type="CDD" id="cd07821">
    <property type="entry name" value="PYR_PYL_RCAR_like"/>
    <property type="match status" value="1"/>
</dbReference>
<dbReference type="SUPFAM" id="SSF53335">
    <property type="entry name" value="S-adenosyl-L-methionine-dependent methyltransferases"/>
    <property type="match status" value="1"/>
</dbReference>
<dbReference type="CDD" id="cd02440">
    <property type="entry name" value="AdoMet_MTases"/>
    <property type="match status" value="1"/>
</dbReference>
<feature type="domain" description="Methyltransferase" evidence="1">
    <location>
        <begin position="186"/>
        <end position="276"/>
    </location>
</feature>